<accession>A0A1V4SPS2</accession>
<dbReference type="InterPro" id="IPR010390">
    <property type="entry name" value="ABC-2_transporter-like"/>
</dbReference>
<dbReference type="Pfam" id="PF06182">
    <property type="entry name" value="ABC2_membrane_6"/>
    <property type="match status" value="1"/>
</dbReference>
<reference evidence="2 3" key="1">
    <citation type="submission" date="2017-03" db="EMBL/GenBank/DDBJ databases">
        <title>Genome sequence of Clostridium hungatei DSM 14427.</title>
        <authorList>
            <person name="Poehlein A."/>
            <person name="Daniel R."/>
        </authorList>
    </citation>
    <scope>NUCLEOTIDE SEQUENCE [LARGE SCALE GENOMIC DNA]</scope>
    <source>
        <strain evidence="2 3">DSM 14427</strain>
    </source>
</reference>
<sequence>MLKLLKLIKLFLWNCKLDIARSMEYRFDFILGTVIGLAFSSSGPILQYLIFTQTKGFPGWNLEQIILFQGILLFISGVKTMIFGSNTYFISDIVRQGDFDRLLLKPYSPMGIILASGFSLNNIGALIPGAVIMVYSIIRMKLYIGFAQISVFLLAVIFGLLLYMGFLALYSSIVIIVVQIGRLDELMYQFLRFGEYPVSIFSKTLKTALITFIPFAVWVNIPANALLNRLDYTVPVTFAFCVLFFYVSLRIWNQCLKKYTSAGG</sequence>
<dbReference type="Proteomes" id="UP000191554">
    <property type="component" value="Unassembled WGS sequence"/>
</dbReference>
<organism evidence="2 3">
    <name type="scientific">Ruminiclostridium hungatei</name>
    <name type="common">Clostridium hungatei</name>
    <dbReference type="NCBI Taxonomy" id="48256"/>
    <lineage>
        <taxon>Bacteria</taxon>
        <taxon>Bacillati</taxon>
        <taxon>Bacillota</taxon>
        <taxon>Clostridia</taxon>
        <taxon>Eubacteriales</taxon>
        <taxon>Oscillospiraceae</taxon>
        <taxon>Ruminiclostridium</taxon>
    </lineage>
</organism>
<dbReference type="EMBL" id="MZGX01000005">
    <property type="protein sequence ID" value="OPX45247.1"/>
    <property type="molecule type" value="Genomic_DNA"/>
</dbReference>
<evidence type="ECO:0000256" key="1">
    <source>
        <dbReference type="SAM" id="Phobius"/>
    </source>
</evidence>
<name>A0A1V4SPS2_RUMHU</name>
<dbReference type="RefSeq" id="WP_080063583.1">
    <property type="nucleotide sequence ID" value="NZ_MZGX01000005.1"/>
</dbReference>
<feature type="transmembrane region" description="Helical" evidence="1">
    <location>
        <begin position="233"/>
        <end position="252"/>
    </location>
</feature>
<feature type="transmembrane region" description="Helical" evidence="1">
    <location>
        <begin position="110"/>
        <end position="135"/>
    </location>
</feature>
<feature type="transmembrane region" description="Helical" evidence="1">
    <location>
        <begin position="204"/>
        <end position="221"/>
    </location>
</feature>
<gene>
    <name evidence="2" type="ORF">CLHUN_11340</name>
</gene>
<proteinExistence type="predicted"/>
<keyword evidence="3" id="KW-1185">Reference proteome</keyword>
<feature type="transmembrane region" description="Helical" evidence="1">
    <location>
        <begin position="29"/>
        <end position="51"/>
    </location>
</feature>
<comment type="caution">
    <text evidence="2">The sequence shown here is derived from an EMBL/GenBank/DDBJ whole genome shotgun (WGS) entry which is preliminary data.</text>
</comment>
<evidence type="ECO:0000313" key="2">
    <source>
        <dbReference type="EMBL" id="OPX45247.1"/>
    </source>
</evidence>
<dbReference type="PANTHER" id="PTHR36833:SF1">
    <property type="entry name" value="INTEGRAL MEMBRANE TRANSPORT PROTEIN"/>
    <property type="match status" value="1"/>
</dbReference>
<protein>
    <recommendedName>
        <fullName evidence="4">ABC-2 family transporter protein</fullName>
    </recommendedName>
</protein>
<keyword evidence="1" id="KW-0812">Transmembrane</keyword>
<evidence type="ECO:0008006" key="4">
    <source>
        <dbReference type="Google" id="ProtNLM"/>
    </source>
</evidence>
<dbReference type="STRING" id="48256.CLHUN_11340"/>
<feature type="transmembrane region" description="Helical" evidence="1">
    <location>
        <begin position="71"/>
        <end position="90"/>
    </location>
</feature>
<dbReference type="OrthoDB" id="9788195at2"/>
<dbReference type="PANTHER" id="PTHR36833">
    <property type="entry name" value="SLR0610 PROTEIN-RELATED"/>
    <property type="match status" value="1"/>
</dbReference>
<evidence type="ECO:0000313" key="3">
    <source>
        <dbReference type="Proteomes" id="UP000191554"/>
    </source>
</evidence>
<keyword evidence="1" id="KW-1133">Transmembrane helix</keyword>
<keyword evidence="1" id="KW-0472">Membrane</keyword>
<dbReference type="AlphaFoldDB" id="A0A1V4SPS2"/>